<dbReference type="OrthoDB" id="5569250at2759"/>
<dbReference type="Gene3D" id="1.10.510.10">
    <property type="entry name" value="Transferase(Phosphotransferase) domain 1"/>
    <property type="match status" value="1"/>
</dbReference>
<sequence>MLHTSDHSEDRRPGAKSRAQSHSNHHKGMPGGSRCSTTTTTETYAHDLHRGLVEDSDVEMFLRETDAYDSGQTRWSIPSVPKTREELVGAMYGALQSILGRFIRSFEPGVERELRNTQDVPACQGSNDDGFRVCPVLVVRAAGPSFEIPKSLVSASQVSTRLGFSNMASYFSVKMESEIGSTKESVEEMSSYARRIFHAQPNRFHVRSLILTERHARLVHFDRGGSQITPPFDIHQHPATLIRLVAGLSSTNETMLGLDNSIQWTIVDGRKTEGTLTTTGPGGEPNTYPIVDQIVTNRDSIRGRATMCWRVRDPETLEEFVVKDSWRPDDRPPEYDLFELTKDIPGVAQMISHEAGRVEIRDMRCPSTVGQYLNRVSSRMTLRLYGKPLTSFTSTLQLLRAMRDALAAHQKLVGGDVRILHRDISHNNVLLGQEGAAEGERGVLIDLDIAFRATEGKPTVRVDHNLGTRIFQSMSVIGSDYLQQRSPAYDYLDDLESFLYLLAYIFLLYKPDGSRFSSKDEGPSIVQGWGDDDPERAYANKRKLFGVGHVAETALDLVEEHWGASCGSLFKRFSCWILHIRGSKSSLLYGRKATGAPNALDPLLSRRDEHYADVLRFFDEAIVAVEGESLAKTDVVMGDSLQPTSSPPAPAVDLTTTQGAHPRPNLLSLGPPPAVTQLRRSARIHKLRPTKGEEASPESSAPTPSALLTTAPSLRRSARIRKRRLEDDQESDVPPKAKRVKKSLRVNARSR</sequence>
<dbReference type="EMBL" id="QPFP01000008">
    <property type="protein sequence ID" value="TEB34813.1"/>
    <property type="molecule type" value="Genomic_DNA"/>
</dbReference>
<feature type="region of interest" description="Disordered" evidence="1">
    <location>
        <begin position="1"/>
        <end position="39"/>
    </location>
</feature>
<reference evidence="3 4" key="1">
    <citation type="journal article" date="2019" name="Nat. Ecol. Evol.">
        <title>Megaphylogeny resolves global patterns of mushroom evolution.</title>
        <authorList>
            <person name="Varga T."/>
            <person name="Krizsan K."/>
            <person name="Foldi C."/>
            <person name="Dima B."/>
            <person name="Sanchez-Garcia M."/>
            <person name="Sanchez-Ramirez S."/>
            <person name="Szollosi G.J."/>
            <person name="Szarkandi J.G."/>
            <person name="Papp V."/>
            <person name="Albert L."/>
            <person name="Andreopoulos W."/>
            <person name="Angelini C."/>
            <person name="Antonin V."/>
            <person name="Barry K.W."/>
            <person name="Bougher N.L."/>
            <person name="Buchanan P."/>
            <person name="Buyck B."/>
            <person name="Bense V."/>
            <person name="Catcheside P."/>
            <person name="Chovatia M."/>
            <person name="Cooper J."/>
            <person name="Damon W."/>
            <person name="Desjardin D."/>
            <person name="Finy P."/>
            <person name="Geml J."/>
            <person name="Haridas S."/>
            <person name="Hughes K."/>
            <person name="Justo A."/>
            <person name="Karasinski D."/>
            <person name="Kautmanova I."/>
            <person name="Kiss B."/>
            <person name="Kocsube S."/>
            <person name="Kotiranta H."/>
            <person name="LaButti K.M."/>
            <person name="Lechner B.E."/>
            <person name="Liimatainen K."/>
            <person name="Lipzen A."/>
            <person name="Lukacs Z."/>
            <person name="Mihaltcheva S."/>
            <person name="Morgado L.N."/>
            <person name="Niskanen T."/>
            <person name="Noordeloos M.E."/>
            <person name="Ohm R.A."/>
            <person name="Ortiz-Santana B."/>
            <person name="Ovrebo C."/>
            <person name="Racz N."/>
            <person name="Riley R."/>
            <person name="Savchenko A."/>
            <person name="Shiryaev A."/>
            <person name="Soop K."/>
            <person name="Spirin V."/>
            <person name="Szebenyi C."/>
            <person name="Tomsovsky M."/>
            <person name="Tulloss R.E."/>
            <person name="Uehling J."/>
            <person name="Grigoriev I.V."/>
            <person name="Vagvolgyi C."/>
            <person name="Papp T."/>
            <person name="Martin F.M."/>
            <person name="Miettinen O."/>
            <person name="Hibbett D.S."/>
            <person name="Nagy L.G."/>
        </authorList>
    </citation>
    <scope>NUCLEOTIDE SEQUENCE [LARGE SCALE GENOMIC DNA]</scope>
    <source>
        <strain evidence="3 4">FP101781</strain>
    </source>
</reference>
<comment type="caution">
    <text evidence="3">The sequence shown here is derived from an EMBL/GenBank/DDBJ whole genome shotgun (WGS) entry which is preliminary data.</text>
</comment>
<dbReference type="SUPFAM" id="SSF56112">
    <property type="entry name" value="Protein kinase-like (PK-like)"/>
    <property type="match status" value="1"/>
</dbReference>
<dbReference type="Proteomes" id="UP000298030">
    <property type="component" value="Unassembled WGS sequence"/>
</dbReference>
<feature type="region of interest" description="Disordered" evidence="1">
    <location>
        <begin position="638"/>
        <end position="674"/>
    </location>
</feature>
<feature type="compositionally biased region" description="Low complexity" evidence="1">
    <location>
        <begin position="697"/>
        <end position="706"/>
    </location>
</feature>
<feature type="domain" description="Fungal-type protein kinase" evidence="2">
    <location>
        <begin position="160"/>
        <end position="355"/>
    </location>
</feature>
<evidence type="ECO:0000259" key="2">
    <source>
        <dbReference type="Pfam" id="PF17667"/>
    </source>
</evidence>
<keyword evidence="4" id="KW-1185">Reference proteome</keyword>
<evidence type="ECO:0000313" key="4">
    <source>
        <dbReference type="Proteomes" id="UP000298030"/>
    </source>
</evidence>
<dbReference type="InterPro" id="IPR011009">
    <property type="entry name" value="Kinase-like_dom_sf"/>
</dbReference>
<organism evidence="3 4">
    <name type="scientific">Coprinellus micaceus</name>
    <name type="common">Glistening ink-cap mushroom</name>
    <name type="synonym">Coprinus micaceus</name>
    <dbReference type="NCBI Taxonomy" id="71717"/>
    <lineage>
        <taxon>Eukaryota</taxon>
        <taxon>Fungi</taxon>
        <taxon>Dikarya</taxon>
        <taxon>Basidiomycota</taxon>
        <taxon>Agaricomycotina</taxon>
        <taxon>Agaricomycetes</taxon>
        <taxon>Agaricomycetidae</taxon>
        <taxon>Agaricales</taxon>
        <taxon>Agaricineae</taxon>
        <taxon>Psathyrellaceae</taxon>
        <taxon>Coprinellus</taxon>
    </lineage>
</organism>
<proteinExistence type="predicted"/>
<dbReference type="AlphaFoldDB" id="A0A4Y7TKU9"/>
<dbReference type="PANTHER" id="PTHR38248:SF2">
    <property type="entry name" value="FUNK1 11"/>
    <property type="match status" value="1"/>
</dbReference>
<evidence type="ECO:0000313" key="3">
    <source>
        <dbReference type="EMBL" id="TEB34813.1"/>
    </source>
</evidence>
<feature type="domain" description="Fungal-type protein kinase" evidence="2">
    <location>
        <begin position="371"/>
        <end position="505"/>
    </location>
</feature>
<accession>A0A4Y7TKU9</accession>
<evidence type="ECO:0000256" key="1">
    <source>
        <dbReference type="SAM" id="MobiDB-lite"/>
    </source>
</evidence>
<feature type="compositionally biased region" description="Basic residues" evidence="1">
    <location>
        <begin position="736"/>
        <end position="751"/>
    </location>
</feature>
<feature type="region of interest" description="Disordered" evidence="1">
    <location>
        <begin position="688"/>
        <end position="751"/>
    </location>
</feature>
<dbReference type="InterPro" id="IPR040976">
    <property type="entry name" value="Pkinase_fungal"/>
</dbReference>
<dbReference type="Pfam" id="PF17667">
    <property type="entry name" value="Pkinase_fungal"/>
    <property type="match status" value="2"/>
</dbReference>
<protein>
    <recommendedName>
        <fullName evidence="2">Fungal-type protein kinase domain-containing protein</fullName>
    </recommendedName>
</protein>
<gene>
    <name evidence="3" type="ORF">FA13DRAFT_1422207</name>
</gene>
<name>A0A4Y7TKU9_COPMI</name>
<dbReference type="STRING" id="71717.A0A4Y7TKU9"/>
<feature type="compositionally biased region" description="Basic and acidic residues" evidence="1">
    <location>
        <begin position="1"/>
        <end position="13"/>
    </location>
</feature>
<dbReference type="PANTHER" id="PTHR38248">
    <property type="entry name" value="FUNK1 6"/>
    <property type="match status" value="1"/>
</dbReference>